<reference evidence="1" key="1">
    <citation type="submission" date="2022-01" db="EMBL/GenBank/DDBJ databases">
        <authorList>
            <person name="Lagorce A."/>
        </authorList>
    </citation>
    <scope>NUCLEOTIDE SEQUENCE</scope>
    <source>
        <strain evidence="1">Th15_F1_A12</strain>
    </source>
</reference>
<name>A0AAU9QNU0_9VIBR</name>
<organism evidence="1 2">
    <name type="scientific">Vibrio jasicida</name>
    <dbReference type="NCBI Taxonomy" id="766224"/>
    <lineage>
        <taxon>Bacteria</taxon>
        <taxon>Pseudomonadati</taxon>
        <taxon>Pseudomonadota</taxon>
        <taxon>Gammaproteobacteria</taxon>
        <taxon>Vibrionales</taxon>
        <taxon>Vibrionaceae</taxon>
        <taxon>Vibrio</taxon>
    </lineage>
</organism>
<dbReference type="Proteomes" id="UP001295462">
    <property type="component" value="Unassembled WGS sequence"/>
</dbReference>
<dbReference type="RefSeq" id="WP_409589047.1">
    <property type="nucleotide sequence ID" value="NZ_CAKMTZ010000077.1"/>
</dbReference>
<evidence type="ECO:0008006" key="3">
    <source>
        <dbReference type="Google" id="ProtNLM"/>
    </source>
</evidence>
<dbReference type="AlphaFoldDB" id="A0AAU9QNU0"/>
<gene>
    <name evidence="1" type="ORF">THF1A12_250041</name>
</gene>
<comment type="caution">
    <text evidence="1">The sequence shown here is derived from an EMBL/GenBank/DDBJ whole genome shotgun (WGS) entry which is preliminary data.</text>
</comment>
<sequence length="204" mass="24499">MKFEAGDSLDSDHCTVLEHEFYRCQDSFKQFEFYGQQLILQGKTRERSYRAYNAYADFIHHLYEFMLGCHARDAGNTKITNKKGEERTKIIEAYIMHNAQRVMDQYRDAIRSGTAPNWVNDISYYDVSVPEDFAKDFREYRNKVVGHVAHERSSKLSLSNFYHKYHKFMYYMYHDSIHFWGRREEFPDLKEITDFSLMLEQKDA</sequence>
<proteinExistence type="predicted"/>
<protein>
    <recommendedName>
        <fullName evidence="3">HEPN AbiU2-like domain-containing protein</fullName>
    </recommendedName>
</protein>
<evidence type="ECO:0000313" key="1">
    <source>
        <dbReference type="EMBL" id="CAH1592302.1"/>
    </source>
</evidence>
<accession>A0AAU9QNU0</accession>
<evidence type="ECO:0000313" key="2">
    <source>
        <dbReference type="Proteomes" id="UP001295462"/>
    </source>
</evidence>
<dbReference type="EMBL" id="CAKMUD010000078">
    <property type="protein sequence ID" value="CAH1592302.1"/>
    <property type="molecule type" value="Genomic_DNA"/>
</dbReference>